<protein>
    <submittedName>
        <fullName evidence="2">Uncharacterized protein</fullName>
    </submittedName>
</protein>
<dbReference type="AlphaFoldDB" id="A0A392RB74"/>
<organism evidence="2 3">
    <name type="scientific">Trifolium medium</name>
    <dbReference type="NCBI Taxonomy" id="97028"/>
    <lineage>
        <taxon>Eukaryota</taxon>
        <taxon>Viridiplantae</taxon>
        <taxon>Streptophyta</taxon>
        <taxon>Embryophyta</taxon>
        <taxon>Tracheophyta</taxon>
        <taxon>Spermatophyta</taxon>
        <taxon>Magnoliopsida</taxon>
        <taxon>eudicotyledons</taxon>
        <taxon>Gunneridae</taxon>
        <taxon>Pentapetalae</taxon>
        <taxon>rosids</taxon>
        <taxon>fabids</taxon>
        <taxon>Fabales</taxon>
        <taxon>Fabaceae</taxon>
        <taxon>Papilionoideae</taxon>
        <taxon>50 kb inversion clade</taxon>
        <taxon>NPAAA clade</taxon>
        <taxon>Hologalegina</taxon>
        <taxon>IRL clade</taxon>
        <taxon>Trifolieae</taxon>
        <taxon>Trifolium</taxon>
    </lineage>
</organism>
<name>A0A392RB74_9FABA</name>
<reference evidence="2 3" key="1">
    <citation type="journal article" date="2018" name="Front. Plant Sci.">
        <title>Red Clover (Trifolium pratense) and Zigzag Clover (T. medium) - A Picture of Genomic Similarities and Differences.</title>
        <authorList>
            <person name="Dluhosova J."/>
            <person name="Istvanek J."/>
            <person name="Nedelnik J."/>
            <person name="Repkova J."/>
        </authorList>
    </citation>
    <scope>NUCLEOTIDE SEQUENCE [LARGE SCALE GENOMIC DNA]</scope>
    <source>
        <strain evidence="3">cv. 10/8</strain>
        <tissue evidence="2">Leaf</tissue>
    </source>
</reference>
<dbReference type="Proteomes" id="UP000265520">
    <property type="component" value="Unassembled WGS sequence"/>
</dbReference>
<dbReference type="EMBL" id="LXQA010208191">
    <property type="protein sequence ID" value="MCI33863.1"/>
    <property type="molecule type" value="Genomic_DNA"/>
</dbReference>
<feature type="region of interest" description="Disordered" evidence="1">
    <location>
        <begin position="24"/>
        <end position="53"/>
    </location>
</feature>
<sequence>TDAATVTDLERQNENDVAMVIAPARHNDNDFDHSAYEESPRRGNNAGPYRYHT</sequence>
<proteinExistence type="predicted"/>
<keyword evidence="3" id="KW-1185">Reference proteome</keyword>
<evidence type="ECO:0000256" key="1">
    <source>
        <dbReference type="SAM" id="MobiDB-lite"/>
    </source>
</evidence>
<comment type="caution">
    <text evidence="2">The sequence shown here is derived from an EMBL/GenBank/DDBJ whole genome shotgun (WGS) entry which is preliminary data.</text>
</comment>
<feature type="compositionally biased region" description="Basic and acidic residues" evidence="1">
    <location>
        <begin position="25"/>
        <end position="41"/>
    </location>
</feature>
<evidence type="ECO:0000313" key="3">
    <source>
        <dbReference type="Proteomes" id="UP000265520"/>
    </source>
</evidence>
<accession>A0A392RB74</accession>
<evidence type="ECO:0000313" key="2">
    <source>
        <dbReference type="EMBL" id="MCI33863.1"/>
    </source>
</evidence>
<feature type="non-terminal residue" evidence="2">
    <location>
        <position position="1"/>
    </location>
</feature>